<comment type="subcellular location">
    <subcellularLocation>
        <location evidence="1">Cell outer membrane</location>
    </subcellularLocation>
</comment>
<dbReference type="Proteomes" id="UP000254764">
    <property type="component" value="Unassembled WGS sequence"/>
</dbReference>
<keyword evidence="8" id="KW-0732">Signal</keyword>
<accession>A0A376AIL9</accession>
<dbReference type="RefSeq" id="WP_115670192.1">
    <property type="nucleotide sequence ID" value="NZ_UEYP01000004.1"/>
</dbReference>
<dbReference type="OrthoDB" id="9789368at2"/>
<evidence type="ECO:0000256" key="6">
    <source>
        <dbReference type="ARBA" id="ARBA00023136"/>
    </source>
</evidence>
<dbReference type="EMBL" id="UEYP01000004">
    <property type="protein sequence ID" value="SSC67635.1"/>
    <property type="molecule type" value="Genomic_DNA"/>
</dbReference>
<evidence type="ECO:0000256" key="3">
    <source>
        <dbReference type="ARBA" id="ARBA00022448"/>
    </source>
</evidence>
<evidence type="ECO:0000256" key="4">
    <source>
        <dbReference type="ARBA" id="ARBA00022452"/>
    </source>
</evidence>
<dbReference type="InterPro" id="IPR051906">
    <property type="entry name" value="TolC-like"/>
</dbReference>
<evidence type="ECO:0000256" key="7">
    <source>
        <dbReference type="ARBA" id="ARBA00023237"/>
    </source>
</evidence>
<keyword evidence="5" id="KW-0812">Transmembrane</keyword>
<dbReference type="GO" id="GO:0009279">
    <property type="term" value="C:cell outer membrane"/>
    <property type="evidence" value="ECO:0007669"/>
    <property type="project" value="UniProtKB-SubCell"/>
</dbReference>
<keyword evidence="4" id="KW-1134">Transmembrane beta strand</keyword>
<feature type="signal peptide" evidence="8">
    <location>
        <begin position="1"/>
        <end position="26"/>
    </location>
</feature>
<keyword evidence="10" id="KW-1185">Reference proteome</keyword>
<dbReference type="PANTHER" id="PTHR30026:SF22">
    <property type="entry name" value="OUTER MEMBRANE EFFLUX PROTEIN"/>
    <property type="match status" value="1"/>
</dbReference>
<evidence type="ECO:0000313" key="10">
    <source>
        <dbReference type="Proteomes" id="UP000254764"/>
    </source>
</evidence>
<keyword evidence="6" id="KW-0472">Membrane</keyword>
<feature type="chain" id="PRO_5016978050" description="Transporter" evidence="8">
    <location>
        <begin position="27"/>
        <end position="461"/>
    </location>
</feature>
<keyword evidence="3" id="KW-0813">Transport</keyword>
<evidence type="ECO:0000256" key="8">
    <source>
        <dbReference type="SAM" id="SignalP"/>
    </source>
</evidence>
<dbReference type="InterPro" id="IPR010130">
    <property type="entry name" value="T1SS_OMP_TolC"/>
</dbReference>
<dbReference type="NCBIfam" id="TIGR01844">
    <property type="entry name" value="type_I_sec_TolC"/>
    <property type="match status" value="1"/>
</dbReference>
<organism evidence="9 10">
    <name type="scientific">Ciceribacter selenitireducens ATCC BAA-1503</name>
    <dbReference type="NCBI Taxonomy" id="1336235"/>
    <lineage>
        <taxon>Bacteria</taxon>
        <taxon>Pseudomonadati</taxon>
        <taxon>Pseudomonadota</taxon>
        <taxon>Alphaproteobacteria</taxon>
        <taxon>Hyphomicrobiales</taxon>
        <taxon>Rhizobiaceae</taxon>
        <taxon>Ciceribacter</taxon>
    </lineage>
</organism>
<dbReference type="GO" id="GO:0015562">
    <property type="term" value="F:efflux transmembrane transporter activity"/>
    <property type="evidence" value="ECO:0007669"/>
    <property type="project" value="InterPro"/>
</dbReference>
<dbReference type="GO" id="GO:0015288">
    <property type="term" value="F:porin activity"/>
    <property type="evidence" value="ECO:0007669"/>
    <property type="project" value="TreeGrafter"/>
</dbReference>
<dbReference type="InterPro" id="IPR003423">
    <property type="entry name" value="OMP_efflux"/>
</dbReference>
<sequence length="461" mass="48629">MSFIRNTALAAAILPALVLPSGPVSAETLFGAMAKAYENNPDLNAVRAALRATDENVTIAKAGMRPQIAATASASSTRITDITSPPSPSFGYNTQSVGISITQQIFDGFQTLNNVRAAESGVFASRESLRAEEISILLAAAQAYADVARDQQIVVIRKQNLAFLQEQLNAARARLEVGEGTRTDVSQAEAQLAGSQALLAAAIAQLKQSEAAYVQVVGEAPKGVKQPAPATKALPPSIDAAVAIGIREHPYVLAALHAVDAAGYQVKSAEGTLLPGVVVQGNVSRNWTNEPPSFSNPDATSATVSAQLKIPIYQGGAEYGNVRKAKETLGEQRIKVDSARASVQQQVTSAYAQMEAATAAISAARKQLSAANLALQGVIEERNVGQKTTLDVLNAQQTVLEAKESLVSYQRNSVVASYSVLAASGRLTIKSQGLDVAEYRSEEHYEAVKDAWFGLRTVDGR</sequence>
<dbReference type="STRING" id="1336235.GCA_000518785_00938"/>
<evidence type="ECO:0000256" key="5">
    <source>
        <dbReference type="ARBA" id="ARBA00022692"/>
    </source>
</evidence>
<dbReference type="GO" id="GO:1990281">
    <property type="term" value="C:efflux pump complex"/>
    <property type="evidence" value="ECO:0007669"/>
    <property type="project" value="TreeGrafter"/>
</dbReference>
<evidence type="ECO:0000256" key="2">
    <source>
        <dbReference type="ARBA" id="ARBA00007613"/>
    </source>
</evidence>
<protein>
    <recommendedName>
        <fullName evidence="11">Transporter</fullName>
    </recommendedName>
</protein>
<dbReference type="Gene3D" id="1.20.1600.10">
    <property type="entry name" value="Outer membrane efflux proteins (OEP)"/>
    <property type="match status" value="1"/>
</dbReference>
<dbReference type="SUPFAM" id="SSF56954">
    <property type="entry name" value="Outer membrane efflux proteins (OEP)"/>
    <property type="match status" value="1"/>
</dbReference>
<dbReference type="Pfam" id="PF02321">
    <property type="entry name" value="OEP"/>
    <property type="match status" value="2"/>
</dbReference>
<keyword evidence="7" id="KW-0998">Cell outer membrane</keyword>
<evidence type="ECO:0000256" key="1">
    <source>
        <dbReference type="ARBA" id="ARBA00004442"/>
    </source>
</evidence>
<evidence type="ECO:0000313" key="9">
    <source>
        <dbReference type="EMBL" id="SSC67635.1"/>
    </source>
</evidence>
<reference evidence="10" key="1">
    <citation type="submission" date="2018-07" db="EMBL/GenBank/DDBJ databases">
        <authorList>
            <person name="Peiro R."/>
            <person name="Begona"/>
            <person name="Cbmso G."/>
            <person name="Lopez M."/>
            <person name="Gonzalez S."/>
        </authorList>
    </citation>
    <scope>NUCLEOTIDE SEQUENCE [LARGE SCALE GENOMIC DNA]</scope>
</reference>
<proteinExistence type="inferred from homology"/>
<dbReference type="AlphaFoldDB" id="A0A376AIL9"/>
<dbReference type="PANTHER" id="PTHR30026">
    <property type="entry name" value="OUTER MEMBRANE PROTEIN TOLC"/>
    <property type="match status" value="1"/>
</dbReference>
<name>A0A376AIL9_9HYPH</name>
<evidence type="ECO:0008006" key="11">
    <source>
        <dbReference type="Google" id="ProtNLM"/>
    </source>
</evidence>
<comment type="similarity">
    <text evidence="2">Belongs to the outer membrane factor (OMF) (TC 1.B.17) family.</text>
</comment>
<gene>
    <name evidence="9" type="ORF">RHIZ70_3343</name>
</gene>